<reference evidence="2" key="1">
    <citation type="journal article" date="2013" name="Nat. Commun.">
        <title>Whole-genome sequencing of Oryza brachyantha reveals mechanisms underlying Oryza genome evolution.</title>
        <authorList>
            <person name="Chen J."/>
            <person name="Huang Q."/>
            <person name="Gao D."/>
            <person name="Wang J."/>
            <person name="Lang Y."/>
            <person name="Liu T."/>
            <person name="Li B."/>
            <person name="Bai Z."/>
            <person name="Luis Goicoechea J."/>
            <person name="Liang C."/>
            <person name="Chen C."/>
            <person name="Zhang W."/>
            <person name="Sun S."/>
            <person name="Liao Y."/>
            <person name="Zhang X."/>
            <person name="Yang L."/>
            <person name="Song C."/>
            <person name="Wang M."/>
            <person name="Shi J."/>
            <person name="Liu G."/>
            <person name="Liu J."/>
            <person name="Zhou H."/>
            <person name="Zhou W."/>
            <person name="Yu Q."/>
            <person name="An N."/>
            <person name="Chen Y."/>
            <person name="Cai Q."/>
            <person name="Wang B."/>
            <person name="Liu B."/>
            <person name="Min J."/>
            <person name="Huang Y."/>
            <person name="Wu H."/>
            <person name="Li Z."/>
            <person name="Zhang Y."/>
            <person name="Yin Y."/>
            <person name="Song W."/>
            <person name="Jiang J."/>
            <person name="Jackson S.A."/>
            <person name="Wing R.A."/>
            <person name="Wang J."/>
            <person name="Chen M."/>
        </authorList>
    </citation>
    <scope>NUCLEOTIDE SEQUENCE [LARGE SCALE GENOMIC DNA]</scope>
    <source>
        <strain evidence="2">cv. IRGC 101232</strain>
    </source>
</reference>
<feature type="compositionally biased region" description="Basic and acidic residues" evidence="1">
    <location>
        <begin position="409"/>
        <end position="428"/>
    </location>
</feature>
<organism evidence="2">
    <name type="scientific">Oryza brachyantha</name>
    <name type="common">malo sina</name>
    <dbReference type="NCBI Taxonomy" id="4533"/>
    <lineage>
        <taxon>Eukaryota</taxon>
        <taxon>Viridiplantae</taxon>
        <taxon>Streptophyta</taxon>
        <taxon>Embryophyta</taxon>
        <taxon>Tracheophyta</taxon>
        <taxon>Spermatophyta</taxon>
        <taxon>Magnoliopsida</taxon>
        <taxon>Liliopsida</taxon>
        <taxon>Poales</taxon>
        <taxon>Poaceae</taxon>
        <taxon>BOP clade</taxon>
        <taxon>Oryzoideae</taxon>
        <taxon>Oryzeae</taxon>
        <taxon>Oryzinae</taxon>
        <taxon>Oryza</taxon>
    </lineage>
</organism>
<dbReference type="eggNOG" id="ENOG502QTWQ">
    <property type="taxonomic scope" value="Eukaryota"/>
</dbReference>
<proteinExistence type="predicted"/>
<dbReference type="PANTHER" id="PTHR14296:SF13">
    <property type="entry name" value="OS01G0180700 PROTEIN"/>
    <property type="match status" value="1"/>
</dbReference>
<dbReference type="InterPro" id="IPR028938">
    <property type="entry name" value="Rsf1-like"/>
</dbReference>
<dbReference type="EnsemblPlants" id="OB01G15120.1">
    <property type="protein sequence ID" value="OB01G15120.1"/>
    <property type="gene ID" value="OB01G15120"/>
</dbReference>
<dbReference type="Gramene" id="OB01G15120.1">
    <property type="protein sequence ID" value="OB01G15120.1"/>
    <property type="gene ID" value="OB01G15120"/>
</dbReference>
<evidence type="ECO:0000313" key="2">
    <source>
        <dbReference type="EnsemblPlants" id="OB01G15120.1"/>
    </source>
</evidence>
<dbReference type="PANTHER" id="PTHR14296">
    <property type="entry name" value="REMODELING AND SPACING FACTOR 1"/>
    <property type="match status" value="1"/>
</dbReference>
<feature type="compositionally biased region" description="Basic and acidic residues" evidence="1">
    <location>
        <begin position="351"/>
        <end position="376"/>
    </location>
</feature>
<name>J3KX06_ORYBR</name>
<feature type="compositionally biased region" description="Basic and acidic residues" evidence="1">
    <location>
        <begin position="318"/>
        <end position="336"/>
    </location>
</feature>
<evidence type="ECO:0008006" key="4">
    <source>
        <dbReference type="Google" id="ProtNLM"/>
    </source>
</evidence>
<feature type="compositionally biased region" description="Polar residues" evidence="1">
    <location>
        <begin position="479"/>
        <end position="492"/>
    </location>
</feature>
<feature type="compositionally biased region" description="Acidic residues" evidence="1">
    <location>
        <begin position="493"/>
        <end position="509"/>
    </location>
</feature>
<dbReference type="OMA" id="LYWYDGN"/>
<dbReference type="GO" id="GO:0031213">
    <property type="term" value="C:RSF complex"/>
    <property type="evidence" value="ECO:0007669"/>
    <property type="project" value="InterPro"/>
</dbReference>
<evidence type="ECO:0000256" key="1">
    <source>
        <dbReference type="SAM" id="MobiDB-lite"/>
    </source>
</evidence>
<dbReference type="Proteomes" id="UP000006038">
    <property type="component" value="Chromosome 1"/>
</dbReference>
<protein>
    <recommendedName>
        <fullName evidence="4">WHIM1 domain-containing protein</fullName>
    </recommendedName>
</protein>
<reference evidence="2" key="2">
    <citation type="submission" date="2013-04" db="UniProtKB">
        <authorList>
            <consortium name="EnsemblPlants"/>
        </authorList>
    </citation>
    <scope>IDENTIFICATION</scope>
</reference>
<accession>J3KX06</accession>
<dbReference type="GO" id="GO:0006355">
    <property type="term" value="P:regulation of DNA-templated transcription"/>
    <property type="evidence" value="ECO:0007669"/>
    <property type="project" value="InterPro"/>
</dbReference>
<feature type="region of interest" description="Disordered" evidence="1">
    <location>
        <begin position="318"/>
        <end position="509"/>
    </location>
</feature>
<feature type="compositionally biased region" description="Acidic residues" evidence="1">
    <location>
        <begin position="377"/>
        <end position="396"/>
    </location>
</feature>
<dbReference type="AlphaFoldDB" id="J3KX06"/>
<dbReference type="HOGENOM" id="CLU_036753_1_0_1"/>
<dbReference type="STRING" id="4533.J3KX06"/>
<keyword evidence="3" id="KW-1185">Reference proteome</keyword>
<evidence type="ECO:0000313" key="3">
    <source>
        <dbReference type="Proteomes" id="UP000006038"/>
    </source>
</evidence>
<sequence length="509" mass="57360">MSAYPLRLLDVVSHLRTMYMEREKIQEKGTHAEIKVFEPVIEGKLGLSAEEIETALISNEHDLARIHIALLKALDTAHGIPPANKNLKVDDGWITVTAKKLSEWWAWVAEGANPFKNNPGNEINTYKQQDPTKRLLILKALCEVRSEQNDAVWYVNDEMKKGVSISNFRKEKLGSSSNGSVYWYDGDSTIGHRLYKEHVTTDFKQNWKGKNGRLTKPIINIQWETVATNLDEFVEISEKLCSKGRPESAIGEHIKAEIIPAVEKIQKKKERDLKRQQKKDELLAFAASFQTRSLRERRPVNYNYSDYDRSIKEAIKAAAKTKESDPNVAAKKEKSALHQGNKDANGGSDTSSEHNKVGEQEDAGKSDINMEQKKDGEQEDAESLDDLSSDEDDDRDYSDKGDGLSGSDGDNHAYDPNKGDTKEEEVAVPRKRTRLAARGFNGKPPQGLRRSQRNVKNDGNIMRPGKLTPRSMTKKTMRQRPTSISKQFSLSGSEDDREMVVADSEEESD</sequence>